<evidence type="ECO:0000313" key="8">
    <source>
        <dbReference type="RefSeq" id="XP_020661540.2"/>
    </source>
</evidence>
<dbReference type="RefSeq" id="XP_072860358.1">
    <property type="nucleotide sequence ID" value="XM_073004257.1"/>
</dbReference>
<comment type="subcellular location">
    <subcellularLocation>
        <location evidence="1">Cell junction</location>
        <location evidence="1">Focal adhesion</location>
    </subcellularLocation>
</comment>
<name>A0A6J0UQK0_9SAUR</name>
<comment type="similarity">
    <text evidence="2">Belongs to the PTEN phosphatase protein family.</text>
</comment>
<dbReference type="Pfam" id="PF08416">
    <property type="entry name" value="PTB"/>
    <property type="match status" value="1"/>
</dbReference>
<evidence type="ECO:0000256" key="3">
    <source>
        <dbReference type="ARBA" id="ARBA00022999"/>
    </source>
</evidence>
<keyword evidence="3 4" id="KW-0727">SH2 domain</keyword>
<feature type="domain" description="SH2" evidence="6">
    <location>
        <begin position="458"/>
        <end position="559"/>
    </location>
</feature>
<dbReference type="InParanoid" id="A0A6J0UQK0"/>
<dbReference type="SUPFAM" id="SSF50729">
    <property type="entry name" value="PH domain-like"/>
    <property type="match status" value="1"/>
</dbReference>
<protein>
    <submittedName>
        <fullName evidence="8 9">Tensin-4 isoform X1</fullName>
    </submittedName>
</protein>
<dbReference type="InterPro" id="IPR051484">
    <property type="entry name" value="Tensin_PTEN_phosphatase"/>
</dbReference>
<evidence type="ECO:0000259" key="6">
    <source>
        <dbReference type="PROSITE" id="PS50001"/>
    </source>
</evidence>
<dbReference type="InterPro" id="IPR013625">
    <property type="entry name" value="PTB"/>
</dbReference>
<feature type="compositionally biased region" description="Polar residues" evidence="5">
    <location>
        <begin position="248"/>
        <end position="281"/>
    </location>
</feature>
<dbReference type="OrthoDB" id="6273691at2759"/>
<sequence>MSKVIPNHVVRVGQTVCVSSQGENACLPHLNNGHLPCYTLPTQYLYYSMESWERESSLAQTKECSLPKMDLYEPCRSITDPRTSPNLEDKCLPQEPMEERKDTCPVSPTLDVSIEKLNRLMLEIDPTFQPLQVKPSQAQNLAVQTVPQSDTVAAQKHELDTSEIKYIEMSPARTKQEESFQRSTSPSNTPLSVSPRNHHLPPHGGIRGDHGHMTLMGGHDVGGSPRHLPAIKRQSPTCIHMSESISIPQRHQKNSAHYGSPSNLASSPGSENLLKLSQNGSRMEWRSETSVLSTSPGSDTSYILGSSTHSLSNNDPETPQTRSTESPPSVGSFSGSFSGSCNSSSSSSPRGNNSLPQQCQKGQNDNFSPSSVANLPPIPIVLINGYPEESELSAIPFRVHPGSFKHKMHQPSSGTFSGVNRSNKTSSGSSLSSSSSLDSYSKDNQNTMKFVMDTSKYWFKPSITRDQAIQLLSNEPPGSFIMRDSTSYRGSFGLAMKVFSNETGENGGDHIKHFLIESSAKGVHLKGAGEEPYFGSLSAFVYQHTIMALALPCKLVIPSQDFIGGGETPTTSSETTLPLSPKAAVCNLLYLHSMAMETLTGKAAVLKAVSSTFEQEVLPTPTIVHFKVTEQGITLTDIQRKVFFRRHYPLTTISFCDMDPENRKWQKFSKTSRIFGVVAKSPSDAENVCHLFAEYDAVHPASHVVDFIKKLLPAT</sequence>
<dbReference type="CTD" id="84951"/>
<reference evidence="8 9" key="1">
    <citation type="submission" date="2025-05" db="UniProtKB">
        <authorList>
            <consortium name="RefSeq"/>
        </authorList>
    </citation>
    <scope>IDENTIFICATION</scope>
</reference>
<dbReference type="InterPro" id="IPR011993">
    <property type="entry name" value="PH-like_dom_sf"/>
</dbReference>
<dbReference type="PANTHER" id="PTHR45734">
    <property type="entry name" value="TENSIN"/>
    <property type="match status" value="1"/>
</dbReference>
<dbReference type="AlphaFoldDB" id="A0A6J0UQK0"/>
<dbReference type="SMART" id="SM00252">
    <property type="entry name" value="SH2"/>
    <property type="match status" value="1"/>
</dbReference>
<dbReference type="PROSITE" id="PS50001">
    <property type="entry name" value="SH2"/>
    <property type="match status" value="1"/>
</dbReference>
<feature type="compositionally biased region" description="Polar residues" evidence="5">
    <location>
        <begin position="410"/>
        <end position="425"/>
    </location>
</feature>
<dbReference type="InterPro" id="IPR033929">
    <property type="entry name" value="Tensin_PTB"/>
</dbReference>
<dbReference type="Proteomes" id="UP001652642">
    <property type="component" value="Chromosome 6"/>
</dbReference>
<accession>A0A6J0UQK0</accession>
<dbReference type="GeneID" id="110085577"/>
<feature type="compositionally biased region" description="Low complexity" evidence="5">
    <location>
        <begin position="426"/>
        <end position="439"/>
    </location>
</feature>
<dbReference type="RefSeq" id="XP_020661540.2">
    <property type="nucleotide sequence ID" value="XM_020805881.2"/>
</dbReference>
<dbReference type="CDD" id="cd01213">
    <property type="entry name" value="PTB_tensin"/>
    <property type="match status" value="1"/>
</dbReference>
<feature type="compositionally biased region" description="Polar residues" evidence="5">
    <location>
        <begin position="288"/>
        <end position="325"/>
    </location>
</feature>
<dbReference type="InterPro" id="IPR006020">
    <property type="entry name" value="PTB/PI_dom"/>
</dbReference>
<keyword evidence="7" id="KW-1185">Reference proteome</keyword>
<evidence type="ECO:0000256" key="2">
    <source>
        <dbReference type="ARBA" id="ARBA00007881"/>
    </source>
</evidence>
<evidence type="ECO:0000256" key="4">
    <source>
        <dbReference type="PROSITE-ProRule" id="PRU00191"/>
    </source>
</evidence>
<dbReference type="InterPro" id="IPR036860">
    <property type="entry name" value="SH2_dom_sf"/>
</dbReference>
<dbReference type="GO" id="GO:0005925">
    <property type="term" value="C:focal adhesion"/>
    <property type="evidence" value="ECO:0007669"/>
    <property type="project" value="UniProtKB-SubCell"/>
</dbReference>
<evidence type="ECO:0000256" key="5">
    <source>
        <dbReference type="SAM" id="MobiDB-lite"/>
    </source>
</evidence>
<dbReference type="Gene3D" id="2.30.29.30">
    <property type="entry name" value="Pleckstrin-homology domain (PH domain)/Phosphotyrosine-binding domain (PTB)"/>
    <property type="match status" value="1"/>
</dbReference>
<dbReference type="PANTHER" id="PTHR45734:SF6">
    <property type="entry name" value="TENSIN-4"/>
    <property type="match status" value="1"/>
</dbReference>
<organism evidence="7 8">
    <name type="scientific">Pogona vitticeps</name>
    <name type="common">central bearded dragon</name>
    <dbReference type="NCBI Taxonomy" id="103695"/>
    <lineage>
        <taxon>Eukaryota</taxon>
        <taxon>Metazoa</taxon>
        <taxon>Chordata</taxon>
        <taxon>Craniata</taxon>
        <taxon>Vertebrata</taxon>
        <taxon>Euteleostomi</taxon>
        <taxon>Lepidosauria</taxon>
        <taxon>Squamata</taxon>
        <taxon>Bifurcata</taxon>
        <taxon>Unidentata</taxon>
        <taxon>Episquamata</taxon>
        <taxon>Toxicofera</taxon>
        <taxon>Iguania</taxon>
        <taxon>Acrodonta</taxon>
        <taxon>Agamidae</taxon>
        <taxon>Amphibolurinae</taxon>
        <taxon>Pogona</taxon>
    </lineage>
</organism>
<dbReference type="SUPFAM" id="SSF55550">
    <property type="entry name" value="SH2 domain"/>
    <property type="match status" value="1"/>
</dbReference>
<feature type="region of interest" description="Disordered" evidence="5">
    <location>
        <begin position="163"/>
        <end position="230"/>
    </location>
</feature>
<feature type="compositionally biased region" description="Polar residues" evidence="5">
    <location>
        <begin position="181"/>
        <end position="195"/>
    </location>
</feature>
<dbReference type="Pfam" id="PF00017">
    <property type="entry name" value="SH2"/>
    <property type="match status" value="1"/>
</dbReference>
<dbReference type="Gene3D" id="3.30.505.10">
    <property type="entry name" value="SH2 domain"/>
    <property type="match status" value="1"/>
</dbReference>
<proteinExistence type="inferred from homology"/>
<feature type="region of interest" description="Disordered" evidence="5">
    <location>
        <begin position="248"/>
        <end position="373"/>
    </location>
</feature>
<gene>
    <name evidence="8 9" type="primary">TNS4</name>
</gene>
<dbReference type="KEGG" id="pvt:110085577"/>
<feature type="region of interest" description="Disordered" evidence="5">
    <location>
        <begin position="405"/>
        <end position="440"/>
    </location>
</feature>
<evidence type="ECO:0000256" key="1">
    <source>
        <dbReference type="ARBA" id="ARBA00004246"/>
    </source>
</evidence>
<evidence type="ECO:0000313" key="9">
    <source>
        <dbReference type="RefSeq" id="XP_072860358.1"/>
    </source>
</evidence>
<dbReference type="SMART" id="SM00462">
    <property type="entry name" value="PTB"/>
    <property type="match status" value="1"/>
</dbReference>
<dbReference type="InterPro" id="IPR000980">
    <property type="entry name" value="SH2"/>
</dbReference>
<feature type="compositionally biased region" description="Polar residues" evidence="5">
    <location>
        <begin position="355"/>
        <end position="373"/>
    </location>
</feature>
<feature type="compositionally biased region" description="Low complexity" evidence="5">
    <location>
        <begin position="326"/>
        <end position="354"/>
    </location>
</feature>
<evidence type="ECO:0000313" key="7">
    <source>
        <dbReference type="Proteomes" id="UP001652642"/>
    </source>
</evidence>